<feature type="region of interest" description="Disordered" evidence="1">
    <location>
        <begin position="166"/>
        <end position="190"/>
    </location>
</feature>
<dbReference type="Gene3D" id="1.10.10.60">
    <property type="entry name" value="Homeodomain-like"/>
    <property type="match status" value="1"/>
</dbReference>
<evidence type="ECO:0000313" key="3">
    <source>
        <dbReference type="EMBL" id="WXB04291.1"/>
    </source>
</evidence>
<evidence type="ECO:0000256" key="1">
    <source>
        <dbReference type="SAM" id="MobiDB-lite"/>
    </source>
</evidence>
<name>A0ABZ2L3B5_9BACT</name>
<dbReference type="Pfam" id="PF02954">
    <property type="entry name" value="HTH_8"/>
    <property type="match status" value="1"/>
</dbReference>
<gene>
    <name evidence="3" type="ORF">LVJ94_46240</name>
</gene>
<dbReference type="InterPro" id="IPR002197">
    <property type="entry name" value="HTH_Fis"/>
</dbReference>
<feature type="domain" description="DNA binding HTH" evidence="2">
    <location>
        <begin position="300"/>
        <end position="333"/>
    </location>
</feature>
<sequence>MMPASPALVLAWSAVEPHRVGEVAFLPEGAKDVVFGRGRDDLMFVRQRPGSIALRPPLQGDGLSRQQLRVRASQSSGHELELERIGRCPMLVNGDAVDRARVAPGDAVLLPSNVLFYVVTRPRVLGKLASFSFVDMPRFGEIDRFGIVGESPAAWDLREAAARADKDRESRSRWPISSPTPRASTPPISVNPVIADDLQDRREDVPLVVRHVLRDLAKTNPNFVSRFRTEAGEVRIDGTLVANLLRDAIARTIPHVERLLWAAITESVDDIIAHHPESRAIPSGPRSETLPAVDPSCDRVREALEASHGSVAKAARLLGLRTRYELYRLLKKYKLEAIPRHDD</sequence>
<keyword evidence="4" id="KW-1185">Reference proteome</keyword>
<feature type="compositionally biased region" description="Polar residues" evidence="1">
    <location>
        <begin position="175"/>
        <end position="188"/>
    </location>
</feature>
<evidence type="ECO:0000259" key="2">
    <source>
        <dbReference type="Pfam" id="PF02954"/>
    </source>
</evidence>
<evidence type="ECO:0000313" key="4">
    <source>
        <dbReference type="Proteomes" id="UP001374803"/>
    </source>
</evidence>
<dbReference type="Proteomes" id="UP001374803">
    <property type="component" value="Chromosome"/>
</dbReference>
<accession>A0ABZ2L3B5</accession>
<dbReference type="RefSeq" id="WP_394833929.1">
    <property type="nucleotide sequence ID" value="NZ_CP089929.1"/>
</dbReference>
<organism evidence="3 4">
    <name type="scientific">Pendulispora rubella</name>
    <dbReference type="NCBI Taxonomy" id="2741070"/>
    <lineage>
        <taxon>Bacteria</taxon>
        <taxon>Pseudomonadati</taxon>
        <taxon>Myxococcota</taxon>
        <taxon>Myxococcia</taxon>
        <taxon>Myxococcales</taxon>
        <taxon>Sorangiineae</taxon>
        <taxon>Pendulisporaceae</taxon>
        <taxon>Pendulispora</taxon>
    </lineage>
</organism>
<protein>
    <recommendedName>
        <fullName evidence="2">DNA binding HTH domain-containing protein</fullName>
    </recommendedName>
</protein>
<proteinExistence type="predicted"/>
<reference evidence="3" key="1">
    <citation type="submission" date="2021-12" db="EMBL/GenBank/DDBJ databases">
        <title>Discovery of the Pendulisporaceae a myxobacterial family with distinct sporulation behavior and unique specialized metabolism.</title>
        <authorList>
            <person name="Garcia R."/>
            <person name="Popoff A."/>
            <person name="Bader C.D."/>
            <person name="Loehr J."/>
            <person name="Walesch S."/>
            <person name="Walt C."/>
            <person name="Boldt J."/>
            <person name="Bunk B."/>
            <person name="Haeckl F.J.F.P.J."/>
            <person name="Gunesch A.P."/>
            <person name="Birkelbach J."/>
            <person name="Nuebel U."/>
            <person name="Pietschmann T."/>
            <person name="Bach T."/>
            <person name="Mueller R."/>
        </authorList>
    </citation>
    <scope>NUCLEOTIDE SEQUENCE</scope>
    <source>
        <strain evidence="3">MSr11367</strain>
    </source>
</reference>
<dbReference type="EMBL" id="CP089983">
    <property type="protein sequence ID" value="WXB04291.1"/>
    <property type="molecule type" value="Genomic_DNA"/>
</dbReference>